<evidence type="ECO:0000313" key="1">
    <source>
        <dbReference type="EMBL" id="GAG22452.1"/>
    </source>
</evidence>
<gene>
    <name evidence="1" type="ORF">S01H1_49459</name>
</gene>
<accession>X0WGZ1</accession>
<sequence length="157" mass="16960">MKVLFLHGYGSDPNGIRPMFLEESGYEVVHPALPDDDFEGSLQIAQQSFDHAQPDVVVGSSRGGAVAMNIDSRHVPLVLIAPAWRKWGTATTVKPGTVILHSDCDDRVPIEGSRELLRRSGLPEDHLVVVGEDHRMVGQPAFEALVAAIERVGTSGS</sequence>
<dbReference type="AlphaFoldDB" id="X0WGZ1"/>
<organism evidence="1">
    <name type="scientific">marine sediment metagenome</name>
    <dbReference type="NCBI Taxonomy" id="412755"/>
    <lineage>
        <taxon>unclassified sequences</taxon>
        <taxon>metagenomes</taxon>
        <taxon>ecological metagenomes</taxon>
    </lineage>
</organism>
<dbReference type="InterPro" id="IPR029058">
    <property type="entry name" value="AB_hydrolase_fold"/>
</dbReference>
<reference evidence="1" key="1">
    <citation type="journal article" date="2014" name="Front. Microbiol.">
        <title>High frequency of phylogenetically diverse reductive dehalogenase-homologous genes in deep subseafloor sedimentary metagenomes.</title>
        <authorList>
            <person name="Kawai M."/>
            <person name="Futagami T."/>
            <person name="Toyoda A."/>
            <person name="Takaki Y."/>
            <person name="Nishi S."/>
            <person name="Hori S."/>
            <person name="Arai W."/>
            <person name="Tsubouchi T."/>
            <person name="Morono Y."/>
            <person name="Uchiyama I."/>
            <person name="Ito T."/>
            <person name="Fujiyama A."/>
            <person name="Inagaki F."/>
            <person name="Takami H."/>
        </authorList>
    </citation>
    <scope>NUCLEOTIDE SEQUENCE</scope>
    <source>
        <strain evidence="1">Expedition CK06-06</strain>
    </source>
</reference>
<dbReference type="Gene3D" id="3.40.50.1820">
    <property type="entry name" value="alpha/beta hydrolase"/>
    <property type="match status" value="1"/>
</dbReference>
<proteinExistence type="predicted"/>
<dbReference type="EMBL" id="BARS01031822">
    <property type="protein sequence ID" value="GAG22452.1"/>
    <property type="molecule type" value="Genomic_DNA"/>
</dbReference>
<name>X0WGZ1_9ZZZZ</name>
<dbReference type="SUPFAM" id="SSF53474">
    <property type="entry name" value="alpha/beta-Hydrolases"/>
    <property type="match status" value="1"/>
</dbReference>
<protein>
    <recommendedName>
        <fullName evidence="2">Alpha/beta hydrolase</fullName>
    </recommendedName>
</protein>
<comment type="caution">
    <text evidence="1">The sequence shown here is derived from an EMBL/GenBank/DDBJ whole genome shotgun (WGS) entry which is preliminary data.</text>
</comment>
<evidence type="ECO:0008006" key="2">
    <source>
        <dbReference type="Google" id="ProtNLM"/>
    </source>
</evidence>